<dbReference type="InterPro" id="IPR008274">
    <property type="entry name" value="AldOxase/xan_DH_MoCoBD1"/>
</dbReference>
<reference evidence="2" key="1">
    <citation type="journal article" date="2023" name="Int. J. Syst. Evol. Microbiol.">
        <title>Sinisalibacter aestuarii sp. nov., isolated from estuarine sediment of the Arakawa River.</title>
        <authorList>
            <person name="Arafat S.T."/>
            <person name="Hirano S."/>
            <person name="Sato A."/>
            <person name="Takeuchi K."/>
            <person name="Yasuda T."/>
            <person name="Terahara T."/>
            <person name="Hamada M."/>
            <person name="Kobayashi T."/>
        </authorList>
    </citation>
    <scope>NUCLEOTIDE SEQUENCE</scope>
    <source>
        <strain evidence="2">B-399</strain>
    </source>
</reference>
<dbReference type="PANTHER" id="PTHR11908:SF157">
    <property type="entry name" value="XANTHINE DEHYDROGENASE SUBUNIT D-RELATED"/>
    <property type="match status" value="1"/>
</dbReference>
<dbReference type="SUPFAM" id="SSF54665">
    <property type="entry name" value="CO dehydrogenase molybdoprotein N-domain-like"/>
    <property type="match status" value="1"/>
</dbReference>
<evidence type="ECO:0000259" key="1">
    <source>
        <dbReference type="SMART" id="SM01008"/>
    </source>
</evidence>
<dbReference type="EMBL" id="BROH01000013">
    <property type="protein sequence ID" value="GKY89635.1"/>
    <property type="molecule type" value="Genomic_DNA"/>
</dbReference>
<dbReference type="Gene3D" id="3.90.1170.50">
    <property type="entry name" value="Aldehyde oxidase/xanthine dehydrogenase, a/b hammerhead"/>
    <property type="match status" value="1"/>
</dbReference>
<dbReference type="InterPro" id="IPR016208">
    <property type="entry name" value="Ald_Oxase/xanthine_DH-like"/>
</dbReference>
<dbReference type="InterPro" id="IPR046867">
    <property type="entry name" value="AldOxase/xan_DH_MoCoBD2"/>
</dbReference>
<dbReference type="RefSeq" id="WP_281843659.1">
    <property type="nucleotide sequence ID" value="NZ_BROH01000013.1"/>
</dbReference>
<keyword evidence="3" id="KW-1185">Reference proteome</keyword>
<dbReference type="Gene3D" id="3.30.365.10">
    <property type="entry name" value="Aldehyde oxidase/xanthine dehydrogenase, molybdopterin binding domain"/>
    <property type="match status" value="4"/>
</dbReference>
<proteinExistence type="predicted"/>
<accession>A0ABQ5LZ05</accession>
<dbReference type="Pfam" id="PF02738">
    <property type="entry name" value="MoCoBD_1"/>
    <property type="match status" value="1"/>
</dbReference>
<organism evidence="2 3">
    <name type="scientific">Sinisalibacter aestuarii</name>
    <dbReference type="NCBI Taxonomy" id="2949426"/>
    <lineage>
        <taxon>Bacteria</taxon>
        <taxon>Pseudomonadati</taxon>
        <taxon>Pseudomonadota</taxon>
        <taxon>Alphaproteobacteria</taxon>
        <taxon>Rhodobacterales</taxon>
        <taxon>Roseobacteraceae</taxon>
        <taxon>Sinisalibacter</taxon>
    </lineage>
</organism>
<dbReference type="Proteomes" id="UP001144205">
    <property type="component" value="Unassembled WGS sequence"/>
</dbReference>
<dbReference type="PANTHER" id="PTHR11908">
    <property type="entry name" value="XANTHINE DEHYDROGENASE"/>
    <property type="match status" value="1"/>
</dbReference>
<dbReference type="Pfam" id="PF01315">
    <property type="entry name" value="Ald_Xan_dh_C"/>
    <property type="match status" value="1"/>
</dbReference>
<dbReference type="InterPro" id="IPR000674">
    <property type="entry name" value="Ald_Oxase/Xan_DH_a/b"/>
</dbReference>
<comment type="caution">
    <text evidence="2">The sequence shown here is derived from an EMBL/GenBank/DDBJ whole genome shotgun (WGS) entry which is preliminary data.</text>
</comment>
<feature type="domain" description="Aldehyde oxidase/xanthine dehydrogenase a/b hammerhead" evidence="1">
    <location>
        <begin position="20"/>
        <end position="125"/>
    </location>
</feature>
<gene>
    <name evidence="2" type="ORF">STA1M1_35040</name>
</gene>
<protein>
    <submittedName>
        <fullName evidence="2">Dehydrogenase</fullName>
    </submittedName>
</protein>
<dbReference type="InterPro" id="IPR037165">
    <property type="entry name" value="AldOxase/xan_DH_Mopterin-bd_sf"/>
</dbReference>
<dbReference type="SUPFAM" id="SSF56003">
    <property type="entry name" value="Molybdenum cofactor-binding domain"/>
    <property type="match status" value="1"/>
</dbReference>
<evidence type="ECO:0000313" key="3">
    <source>
        <dbReference type="Proteomes" id="UP001144205"/>
    </source>
</evidence>
<sequence>METSAIGQARPQINAREKVLGRARYAGDLKLAGMLHARLLRAPHAHARIVSVDTSAARALAGVRAVATGADVPDRRWGVGHKQQHVLARGVVRFVGEEVAAVVAETPEIAEEALDLIRVEYEELAPLLDPALSLDPGVPQVHEGGNLSEEINIDRGDVDAAFAGADLIHEETYTTHSQYPGYMEPMATLAEVDGAGRLNVWTSTQSVFLARQRLAEALDRPISSIRVIQPTVGGGFGGKIIEERSSVIAAFLATLVDRPVRLGLSRLDDILSGCFSVPATIRLKMGMTRDGTIVAKEVDILADCGAYAGLAGEVMTVTAMRSDNMQRIRNIRTRARLVYTHTMPRGAFRGFGGAQMSFALNSHMATMAEMLGLDVIELHRKNAIGPGETSVHDWKIGSCELPACLDQVSEAIGWGEKRSRAKAGGVLRRGVGMAAAMHVSGNRTIGNWDGSTILLKVNEDGRAVVHTGESDMGQGAFTMLAQICAETLGIPVAHVTVAAPDTDNSPYCIGTLASRVTINGGMAMVKAAEEARATILAAAAAKLGCDAEDLALVDGVIRSADGAHTAPLAEICRYHIYRHGGEGIYVKGSHDPQTVRFDGDFRGNIAPAYSFAAQAVEVEVDTETGQVRLVETYLSDDCGVAINPLAVHGQSNGAAVQALGWTLYEELHFEGGRVINGNLADYTMATADAVPMMHSMIVEGYEPNGPLGAKGASETAILPGAAAIANAVYDAIGVRITDLPITPEKILAGLAELEEASLA</sequence>
<dbReference type="InterPro" id="IPR036856">
    <property type="entry name" value="Ald_Oxase/Xan_DH_a/b_sf"/>
</dbReference>
<name>A0ABQ5LZ05_9RHOB</name>
<dbReference type="Pfam" id="PF20256">
    <property type="entry name" value="MoCoBD_2"/>
    <property type="match status" value="1"/>
</dbReference>
<dbReference type="SMART" id="SM01008">
    <property type="entry name" value="Ald_Xan_dh_C"/>
    <property type="match status" value="1"/>
</dbReference>
<evidence type="ECO:0000313" key="2">
    <source>
        <dbReference type="EMBL" id="GKY89635.1"/>
    </source>
</evidence>